<sequence length="581" mass="64493">MKTLKLKKTPQQTASVFHRAVLLMASLCLLMLSSLASALEARVDRTTLPLNETLQLELSGSFSAFNLSIDLSPLEKDFRVLDNRRSTNMQYINGSFTAQTTLTVTLEPKRAGILTIPSISIEGESSKAIELKVTKANNSISADPNQASPVDIEVTLDNPDTWVQAQMLLKIKLFQSVELYNLELLGVKELQQMGLTVEKIGENKTYQAKRKNVTYHVTELNYVLFADTPGTFKLPEFIFEGQMPTRASRYGKRLEARSEAITVTVKDVPKDYPSATWIPARDLQISDDLADTVELELGDSLNRNLVVSVYGQEAAVIPNMPEIDSDIISVYTDAPELNDQISPEGVTGVRMDNIALISKKPGQLVLPEIQVPWFNTTTGKTEVATLPARTIKILGANGQLPDTTSSTSAAPQVAIDQTPPPFANQSASDEFNNQSSESMTGSSPIDTKESIPTWFLLIFGLVCGIVVLQTGVIWRLYQRTPNIEEDEHQVIASQNWDEALPEDFVSSFRLIQKALQDHQLSRESLPEAIQSLIDRFRATHYGSSKSDASFTANDREELRQQLKQFFDKHSQPNQGPTLYPQ</sequence>
<protein>
    <submittedName>
        <fullName evidence="4">BatD family protein</fullName>
    </submittedName>
</protein>
<evidence type="ECO:0000256" key="1">
    <source>
        <dbReference type="SAM" id="MobiDB-lite"/>
    </source>
</evidence>
<keyword evidence="5" id="KW-1185">Reference proteome</keyword>
<name>A0ABV7HHM0_9GAMM</name>
<dbReference type="EMBL" id="JBHRSZ010000009">
    <property type="protein sequence ID" value="MFC3153363.1"/>
    <property type="molecule type" value="Genomic_DNA"/>
</dbReference>
<reference evidence="5" key="1">
    <citation type="journal article" date="2019" name="Int. J. Syst. Evol. Microbiol.">
        <title>The Global Catalogue of Microorganisms (GCM) 10K type strain sequencing project: providing services to taxonomists for standard genome sequencing and annotation.</title>
        <authorList>
            <consortium name="The Broad Institute Genomics Platform"/>
            <consortium name="The Broad Institute Genome Sequencing Center for Infectious Disease"/>
            <person name="Wu L."/>
            <person name="Ma J."/>
        </authorList>
    </citation>
    <scope>NUCLEOTIDE SEQUENCE [LARGE SCALE GENOMIC DNA]</scope>
    <source>
        <strain evidence="5">KCTC 52438</strain>
    </source>
</reference>
<proteinExistence type="predicted"/>
<feature type="compositionally biased region" description="Polar residues" evidence="1">
    <location>
        <begin position="423"/>
        <end position="444"/>
    </location>
</feature>
<organism evidence="4 5">
    <name type="scientific">Litoribrevibacter euphylliae</name>
    <dbReference type="NCBI Taxonomy" id="1834034"/>
    <lineage>
        <taxon>Bacteria</taxon>
        <taxon>Pseudomonadati</taxon>
        <taxon>Pseudomonadota</taxon>
        <taxon>Gammaproteobacteria</taxon>
        <taxon>Oceanospirillales</taxon>
        <taxon>Oceanospirillaceae</taxon>
        <taxon>Litoribrevibacter</taxon>
    </lineage>
</organism>
<evidence type="ECO:0000256" key="3">
    <source>
        <dbReference type="SAM" id="SignalP"/>
    </source>
</evidence>
<feature type="compositionally biased region" description="Polar residues" evidence="1">
    <location>
        <begin position="400"/>
        <end position="410"/>
    </location>
</feature>
<evidence type="ECO:0000256" key="2">
    <source>
        <dbReference type="SAM" id="Phobius"/>
    </source>
</evidence>
<accession>A0ABV7HHM0</accession>
<keyword evidence="2" id="KW-0472">Membrane</keyword>
<dbReference type="PANTHER" id="PTHR40940">
    <property type="entry name" value="PROTEIN BATD-RELATED"/>
    <property type="match status" value="1"/>
</dbReference>
<comment type="caution">
    <text evidence="4">The sequence shown here is derived from an EMBL/GenBank/DDBJ whole genome shotgun (WGS) entry which is preliminary data.</text>
</comment>
<keyword evidence="2" id="KW-1133">Transmembrane helix</keyword>
<gene>
    <name evidence="4" type="ORF">ACFOEK_20150</name>
</gene>
<feature type="signal peptide" evidence="3">
    <location>
        <begin position="1"/>
        <end position="38"/>
    </location>
</feature>
<feature type="transmembrane region" description="Helical" evidence="2">
    <location>
        <begin position="454"/>
        <end position="474"/>
    </location>
</feature>
<feature type="region of interest" description="Disordered" evidence="1">
    <location>
        <begin position="397"/>
        <end position="444"/>
    </location>
</feature>
<dbReference type="RefSeq" id="WP_386723284.1">
    <property type="nucleotide sequence ID" value="NZ_JBHRSZ010000009.1"/>
</dbReference>
<feature type="chain" id="PRO_5046437815" evidence="3">
    <location>
        <begin position="39"/>
        <end position="581"/>
    </location>
</feature>
<dbReference type="InterPro" id="IPR025738">
    <property type="entry name" value="BatD"/>
</dbReference>
<keyword evidence="2" id="KW-0812">Transmembrane</keyword>
<dbReference type="Pfam" id="PF13584">
    <property type="entry name" value="BatD"/>
    <property type="match status" value="1"/>
</dbReference>
<keyword evidence="3" id="KW-0732">Signal</keyword>
<dbReference type="Proteomes" id="UP001595476">
    <property type="component" value="Unassembled WGS sequence"/>
</dbReference>
<evidence type="ECO:0000313" key="5">
    <source>
        <dbReference type="Proteomes" id="UP001595476"/>
    </source>
</evidence>
<dbReference type="PANTHER" id="PTHR40940:SF1">
    <property type="entry name" value="PROTEIN BATD"/>
    <property type="match status" value="1"/>
</dbReference>
<evidence type="ECO:0000313" key="4">
    <source>
        <dbReference type="EMBL" id="MFC3153363.1"/>
    </source>
</evidence>